<gene>
    <name evidence="3" type="ORF">A2647_03845</name>
</gene>
<proteinExistence type="predicted"/>
<dbReference type="InterPro" id="IPR015797">
    <property type="entry name" value="NUDIX_hydrolase-like_dom_sf"/>
</dbReference>
<evidence type="ECO:0000256" key="1">
    <source>
        <dbReference type="ARBA" id="ARBA00022801"/>
    </source>
</evidence>
<dbReference type="Pfam" id="PF00293">
    <property type="entry name" value="NUDIX"/>
    <property type="match status" value="1"/>
</dbReference>
<dbReference type="GO" id="GO:0016787">
    <property type="term" value="F:hydrolase activity"/>
    <property type="evidence" value="ECO:0007669"/>
    <property type="project" value="UniProtKB-KW"/>
</dbReference>
<feature type="domain" description="Nudix hydrolase" evidence="2">
    <location>
        <begin position="27"/>
        <end position="159"/>
    </location>
</feature>
<dbReference type="Proteomes" id="UP000177370">
    <property type="component" value="Unassembled WGS sequence"/>
</dbReference>
<dbReference type="PROSITE" id="PS51462">
    <property type="entry name" value="NUDIX"/>
    <property type="match status" value="1"/>
</dbReference>
<evidence type="ECO:0000313" key="3">
    <source>
        <dbReference type="EMBL" id="OGI65912.1"/>
    </source>
</evidence>
<name>A0A1F6V8I1_9BACT</name>
<organism evidence="3 4">
    <name type="scientific">Candidatus Nomurabacteria bacterium RIFCSPHIGHO2_01_FULL_40_24b</name>
    <dbReference type="NCBI Taxonomy" id="1801739"/>
    <lineage>
        <taxon>Bacteria</taxon>
        <taxon>Candidatus Nomuraibacteriota</taxon>
    </lineage>
</organism>
<dbReference type="PANTHER" id="PTHR10885:SF0">
    <property type="entry name" value="ISOPENTENYL-DIPHOSPHATE DELTA-ISOMERASE"/>
    <property type="match status" value="1"/>
</dbReference>
<dbReference type="InterPro" id="IPR020084">
    <property type="entry name" value="NUDIX_hydrolase_CS"/>
</dbReference>
<dbReference type="InterPro" id="IPR000086">
    <property type="entry name" value="NUDIX_hydrolase_dom"/>
</dbReference>
<protein>
    <recommendedName>
        <fullName evidence="2">Nudix hydrolase domain-containing protein</fullName>
    </recommendedName>
</protein>
<dbReference type="Gene3D" id="3.90.79.10">
    <property type="entry name" value="Nucleoside Triphosphate Pyrophosphohydrolase"/>
    <property type="match status" value="1"/>
</dbReference>
<dbReference type="PANTHER" id="PTHR10885">
    <property type="entry name" value="ISOPENTENYL-DIPHOSPHATE DELTA-ISOMERASE"/>
    <property type="match status" value="1"/>
</dbReference>
<keyword evidence="1" id="KW-0378">Hydrolase</keyword>
<reference evidence="3 4" key="1">
    <citation type="journal article" date="2016" name="Nat. Commun.">
        <title>Thousands of microbial genomes shed light on interconnected biogeochemical processes in an aquifer system.</title>
        <authorList>
            <person name="Anantharaman K."/>
            <person name="Brown C.T."/>
            <person name="Hug L.A."/>
            <person name="Sharon I."/>
            <person name="Castelle C.J."/>
            <person name="Probst A.J."/>
            <person name="Thomas B.C."/>
            <person name="Singh A."/>
            <person name="Wilkins M.J."/>
            <person name="Karaoz U."/>
            <person name="Brodie E.L."/>
            <person name="Williams K.H."/>
            <person name="Hubbard S.S."/>
            <person name="Banfield J.F."/>
        </authorList>
    </citation>
    <scope>NUCLEOTIDE SEQUENCE [LARGE SCALE GENOMIC DNA]</scope>
</reference>
<evidence type="ECO:0000313" key="4">
    <source>
        <dbReference type="Proteomes" id="UP000177370"/>
    </source>
</evidence>
<comment type="caution">
    <text evidence="3">The sequence shown here is derived from an EMBL/GenBank/DDBJ whole genome shotgun (WGS) entry which is preliminary data.</text>
</comment>
<dbReference type="EMBL" id="MFTP01000010">
    <property type="protein sequence ID" value="OGI65912.1"/>
    <property type="molecule type" value="Genomic_DNA"/>
</dbReference>
<sequence>MKEVAIFNKEGNFLGNLSKNEALTQEAIRGAVRVFVFNDIGKLFLQKRDKNMNIAPGKWDQSCSGHIDEGEEPEEAAKRELEEELGVSGVPLEFVCGRYFEETYDGKLFKSYDFIYRCRYDGEIKVQKSEIEVGRWVKREDLEKEIKEHPENFTETLSRIDEISDLF</sequence>
<dbReference type="SUPFAM" id="SSF55811">
    <property type="entry name" value="Nudix"/>
    <property type="match status" value="1"/>
</dbReference>
<accession>A0A1F6V8I1</accession>
<evidence type="ECO:0000259" key="2">
    <source>
        <dbReference type="PROSITE" id="PS51462"/>
    </source>
</evidence>
<dbReference type="AlphaFoldDB" id="A0A1F6V8I1"/>
<dbReference type="PROSITE" id="PS00893">
    <property type="entry name" value="NUDIX_BOX"/>
    <property type="match status" value="1"/>
</dbReference>